<dbReference type="InterPro" id="IPR002908">
    <property type="entry name" value="Frataxin/CyaY"/>
</dbReference>
<comment type="similarity">
    <text evidence="1">Belongs to the frataxin family.</text>
</comment>
<dbReference type="Gene3D" id="3.30.920.10">
    <property type="entry name" value="Frataxin/CyaY"/>
    <property type="match status" value="1"/>
</dbReference>
<dbReference type="InterPro" id="IPR036524">
    <property type="entry name" value="Frataxin/CyaY_sf"/>
</dbReference>
<organism evidence="4 5">
    <name type="scientific">Felis catus</name>
    <name type="common">Cat</name>
    <name type="synonym">Felis silvestris catus</name>
    <dbReference type="NCBI Taxonomy" id="9685"/>
    <lineage>
        <taxon>Eukaryota</taxon>
        <taxon>Metazoa</taxon>
        <taxon>Chordata</taxon>
        <taxon>Craniata</taxon>
        <taxon>Vertebrata</taxon>
        <taxon>Euteleostomi</taxon>
        <taxon>Mammalia</taxon>
        <taxon>Eutheria</taxon>
        <taxon>Laurasiatheria</taxon>
        <taxon>Carnivora</taxon>
        <taxon>Feliformia</taxon>
        <taxon>Felidae</taxon>
        <taxon>Felinae</taxon>
        <taxon>Felis</taxon>
    </lineage>
</organism>
<evidence type="ECO:0000256" key="3">
    <source>
        <dbReference type="ARBA" id="ARBA00023004"/>
    </source>
</evidence>
<keyword evidence="5" id="KW-1185">Reference proteome</keyword>
<keyword evidence="2" id="KW-0410">Iron transport</keyword>
<proteinExistence type="inferred from homology"/>
<dbReference type="Pfam" id="PF01491">
    <property type="entry name" value="Frataxin_Cyay"/>
    <property type="match status" value="1"/>
</dbReference>
<keyword evidence="2" id="KW-0406">Ion transport</keyword>
<keyword evidence="3" id="KW-0408">Iron</keyword>
<accession>A0ABI7W484</accession>
<keyword evidence="2" id="KW-0813">Transport</keyword>
<sequence>MRSGCGQQGYCMLQTSTASPIDKLYMFKDHISFGNQKRIWLSSPSSRLKCYDWSGKNWIHSHDSMSLHELLARQQCGELTTELKLSSLGKKKKIKKKIKKKKRGIR</sequence>
<dbReference type="Proteomes" id="UP000823872">
    <property type="component" value="Chromosome A3"/>
</dbReference>
<dbReference type="SUPFAM" id="SSF55387">
    <property type="entry name" value="Frataxin/Nqo15-like"/>
    <property type="match status" value="1"/>
</dbReference>
<evidence type="ECO:0000256" key="2">
    <source>
        <dbReference type="ARBA" id="ARBA00022496"/>
    </source>
</evidence>
<evidence type="ECO:0000313" key="4">
    <source>
        <dbReference type="Ensembl" id="ENSFCTP00005005176.1"/>
    </source>
</evidence>
<dbReference type="Ensembl" id="ENSFCTT00005008326.1">
    <property type="protein sequence ID" value="ENSFCTP00005005176.1"/>
    <property type="gene ID" value="ENSFCTG00005003123.1"/>
</dbReference>
<evidence type="ECO:0000313" key="5">
    <source>
        <dbReference type="Proteomes" id="UP000823872"/>
    </source>
</evidence>
<reference evidence="4" key="2">
    <citation type="submission" date="2025-08" db="UniProtKB">
        <authorList>
            <consortium name="Ensembl"/>
        </authorList>
    </citation>
    <scope>IDENTIFICATION</scope>
    <source>
        <strain evidence="4">breed Abyssinian</strain>
    </source>
</reference>
<reference evidence="4" key="3">
    <citation type="submission" date="2025-09" db="UniProtKB">
        <authorList>
            <consortium name="Ensembl"/>
        </authorList>
    </citation>
    <scope>IDENTIFICATION</scope>
    <source>
        <strain evidence="4">breed Abyssinian</strain>
    </source>
</reference>
<reference evidence="4 5" key="1">
    <citation type="submission" date="2021-02" db="EMBL/GenBank/DDBJ databases">
        <title>Safari Cat Assemblies.</title>
        <authorList>
            <person name="Bredemeyer K.R."/>
            <person name="Murphy W.J."/>
        </authorList>
    </citation>
    <scope>NUCLEOTIDE SEQUENCE [LARGE SCALE GENOMIC DNA]</scope>
</reference>
<protein>
    <submittedName>
        <fullName evidence="4">Uncharacterized protein</fullName>
    </submittedName>
</protein>
<evidence type="ECO:0000256" key="1">
    <source>
        <dbReference type="ARBA" id="ARBA00008183"/>
    </source>
</evidence>
<name>A0ABI7W484_FELCA</name>